<dbReference type="Proteomes" id="UP001157418">
    <property type="component" value="Unassembled WGS sequence"/>
</dbReference>
<evidence type="ECO:0000259" key="7">
    <source>
        <dbReference type="Pfam" id="PF12734"/>
    </source>
</evidence>
<keyword evidence="4" id="KW-1133">Transmembrane helix</keyword>
<evidence type="ECO:0000313" key="8">
    <source>
        <dbReference type="EMBL" id="CAH1441083.1"/>
    </source>
</evidence>
<evidence type="ECO:0000256" key="4">
    <source>
        <dbReference type="ARBA" id="ARBA00022989"/>
    </source>
</evidence>
<gene>
    <name evidence="8" type="ORF">LVIROSA_LOCUS27172</name>
</gene>
<dbReference type="PANTHER" id="PTHR31568:SF122">
    <property type="entry name" value="PROTEIN CYSTEINE-RICH TRANSMEMBRANE MODULE 9"/>
    <property type="match status" value="1"/>
</dbReference>
<dbReference type="EMBL" id="CAKMRJ010005412">
    <property type="protein sequence ID" value="CAH1441083.1"/>
    <property type="molecule type" value="Genomic_DNA"/>
</dbReference>
<proteinExistence type="inferred from homology"/>
<reference evidence="8 9" key="1">
    <citation type="submission" date="2022-01" db="EMBL/GenBank/DDBJ databases">
        <authorList>
            <person name="Xiong W."/>
            <person name="Schranz E."/>
        </authorList>
    </citation>
    <scope>NUCLEOTIDE SEQUENCE [LARGE SCALE GENOMIC DNA]</scope>
</reference>
<keyword evidence="5" id="KW-0472">Membrane</keyword>
<dbReference type="GO" id="GO:0005886">
    <property type="term" value="C:plasma membrane"/>
    <property type="evidence" value="ECO:0007669"/>
    <property type="project" value="InterPro"/>
</dbReference>
<feature type="domain" description="Cysteine-rich transmembrane" evidence="7">
    <location>
        <begin position="55"/>
        <end position="81"/>
    </location>
</feature>
<evidence type="ECO:0000256" key="6">
    <source>
        <dbReference type="SAM" id="MobiDB-lite"/>
    </source>
</evidence>
<dbReference type="InterPro" id="IPR044850">
    <property type="entry name" value="WIH1-like"/>
</dbReference>
<dbReference type="AlphaFoldDB" id="A0AAU9NT55"/>
<accession>A0AAU9NT55</accession>
<protein>
    <recommendedName>
        <fullName evidence="7">Cysteine-rich transmembrane domain-containing protein</fullName>
    </recommendedName>
</protein>
<feature type="compositionally biased region" description="Polar residues" evidence="6">
    <location>
        <begin position="1"/>
        <end position="11"/>
    </location>
</feature>
<evidence type="ECO:0000313" key="9">
    <source>
        <dbReference type="Proteomes" id="UP001157418"/>
    </source>
</evidence>
<organism evidence="8 9">
    <name type="scientific">Lactuca virosa</name>
    <dbReference type="NCBI Taxonomy" id="75947"/>
    <lineage>
        <taxon>Eukaryota</taxon>
        <taxon>Viridiplantae</taxon>
        <taxon>Streptophyta</taxon>
        <taxon>Embryophyta</taxon>
        <taxon>Tracheophyta</taxon>
        <taxon>Spermatophyta</taxon>
        <taxon>Magnoliopsida</taxon>
        <taxon>eudicotyledons</taxon>
        <taxon>Gunneridae</taxon>
        <taxon>Pentapetalae</taxon>
        <taxon>asterids</taxon>
        <taxon>campanulids</taxon>
        <taxon>Asterales</taxon>
        <taxon>Asteraceae</taxon>
        <taxon>Cichorioideae</taxon>
        <taxon>Cichorieae</taxon>
        <taxon>Lactucinae</taxon>
        <taxon>Lactuca</taxon>
    </lineage>
</organism>
<keyword evidence="9" id="KW-1185">Reference proteome</keyword>
<dbReference type="PANTHER" id="PTHR31568">
    <property type="entry name" value="RCG49325, ISOFORM CRA_A"/>
    <property type="match status" value="1"/>
</dbReference>
<dbReference type="Pfam" id="PF12734">
    <property type="entry name" value="CYSTM"/>
    <property type="match status" value="1"/>
</dbReference>
<dbReference type="InterPro" id="IPR028144">
    <property type="entry name" value="CYSTM_dom"/>
</dbReference>
<sequence>MSTYEQNQPPQVHNYPLEGGNGKGYVVAPPLPPPPVVGPTLKDGYESGGQNPPHGTQPRGDGFWRGCCAGLCCCCLLDACF</sequence>
<name>A0AAU9NT55_9ASTR</name>
<evidence type="ECO:0000256" key="1">
    <source>
        <dbReference type="ARBA" id="ARBA00004167"/>
    </source>
</evidence>
<evidence type="ECO:0000256" key="3">
    <source>
        <dbReference type="ARBA" id="ARBA00022692"/>
    </source>
</evidence>
<evidence type="ECO:0000256" key="2">
    <source>
        <dbReference type="ARBA" id="ARBA00009444"/>
    </source>
</evidence>
<feature type="region of interest" description="Disordered" evidence="6">
    <location>
        <begin position="1"/>
        <end position="57"/>
    </location>
</feature>
<keyword evidence="3" id="KW-0812">Transmembrane</keyword>
<comment type="subcellular location">
    <subcellularLocation>
        <location evidence="1">Membrane</location>
        <topology evidence="1">Single-pass membrane protein</topology>
    </subcellularLocation>
</comment>
<comment type="caution">
    <text evidence="8">The sequence shown here is derived from an EMBL/GenBank/DDBJ whole genome shotgun (WGS) entry which is preliminary data.</text>
</comment>
<evidence type="ECO:0000256" key="5">
    <source>
        <dbReference type="ARBA" id="ARBA00023136"/>
    </source>
</evidence>
<comment type="similarity">
    <text evidence="2">Belongs to the CYSTM1 family.</text>
</comment>